<name>A0A259TVI2_9BACT</name>
<dbReference type="InterPro" id="IPR001789">
    <property type="entry name" value="Sig_transdc_resp-reg_receiver"/>
</dbReference>
<dbReference type="GO" id="GO:0000155">
    <property type="term" value="F:phosphorelay sensor kinase activity"/>
    <property type="evidence" value="ECO:0007669"/>
    <property type="project" value="InterPro"/>
</dbReference>
<comment type="caution">
    <text evidence="21">The sequence shown here is derived from an EMBL/GenBank/DDBJ whole genome shotgun (WGS) entry which is preliminary data.</text>
</comment>
<dbReference type="InterPro" id="IPR036890">
    <property type="entry name" value="HATPase_C_sf"/>
</dbReference>
<dbReference type="InterPro" id="IPR004358">
    <property type="entry name" value="Sig_transdc_His_kin-like_C"/>
</dbReference>
<keyword evidence="9" id="KW-0418">Kinase</keyword>
<dbReference type="Gene3D" id="1.10.287.130">
    <property type="match status" value="1"/>
</dbReference>
<proteinExistence type="predicted"/>
<keyword evidence="4" id="KW-1003">Cell membrane</keyword>
<feature type="transmembrane region" description="Helical" evidence="17">
    <location>
        <begin position="49"/>
        <end position="68"/>
    </location>
</feature>
<evidence type="ECO:0000313" key="22">
    <source>
        <dbReference type="Proteomes" id="UP000216446"/>
    </source>
</evidence>
<feature type="domain" description="HPt" evidence="20">
    <location>
        <begin position="728"/>
        <end position="828"/>
    </location>
</feature>
<dbReference type="EC" id="2.7.13.3" evidence="3"/>
<dbReference type="InterPro" id="IPR011006">
    <property type="entry name" value="CheY-like_superfamily"/>
</dbReference>
<dbReference type="Pfam" id="PF00512">
    <property type="entry name" value="HisKA"/>
    <property type="match status" value="1"/>
</dbReference>
<keyword evidence="22" id="KW-1185">Reference proteome</keyword>
<dbReference type="GO" id="GO:0005524">
    <property type="term" value="F:ATP binding"/>
    <property type="evidence" value="ECO:0007669"/>
    <property type="project" value="UniProtKB-KW"/>
</dbReference>
<evidence type="ECO:0000259" key="19">
    <source>
        <dbReference type="PROSITE" id="PS50110"/>
    </source>
</evidence>
<reference evidence="21 22" key="1">
    <citation type="submission" date="2016-11" db="EMBL/GenBank/DDBJ databases">
        <title>Study of marine rhodopsin-containing bacteria.</title>
        <authorList>
            <person name="Yoshizawa S."/>
            <person name="Kumagai Y."/>
            <person name="Kogure K."/>
        </authorList>
    </citation>
    <scope>NUCLEOTIDE SEQUENCE [LARGE SCALE GENOMIC DNA]</scope>
    <source>
        <strain evidence="21 22">SG-29</strain>
    </source>
</reference>
<keyword evidence="11 17" id="KW-1133">Transmembrane helix</keyword>
<evidence type="ECO:0000256" key="14">
    <source>
        <dbReference type="PROSITE-ProRule" id="PRU00110"/>
    </source>
</evidence>
<evidence type="ECO:0000256" key="4">
    <source>
        <dbReference type="ARBA" id="ARBA00022475"/>
    </source>
</evidence>
<feature type="transmembrane region" description="Helical" evidence="17">
    <location>
        <begin position="88"/>
        <end position="109"/>
    </location>
</feature>
<evidence type="ECO:0000256" key="7">
    <source>
        <dbReference type="ARBA" id="ARBA00022692"/>
    </source>
</evidence>
<accession>A0A259TVI2</accession>
<gene>
    <name evidence="21" type="ORF">BSZ36_00495</name>
</gene>
<evidence type="ECO:0000256" key="1">
    <source>
        <dbReference type="ARBA" id="ARBA00000085"/>
    </source>
</evidence>
<keyword evidence="13 17" id="KW-0472">Membrane</keyword>
<keyword evidence="6" id="KW-0808">Transferase</keyword>
<dbReference type="Gene3D" id="1.20.120.160">
    <property type="entry name" value="HPT domain"/>
    <property type="match status" value="1"/>
</dbReference>
<evidence type="ECO:0000256" key="16">
    <source>
        <dbReference type="SAM" id="MobiDB-lite"/>
    </source>
</evidence>
<dbReference type="PROSITE" id="PS50894">
    <property type="entry name" value="HPT"/>
    <property type="match status" value="1"/>
</dbReference>
<feature type="modified residue" description="4-aspartylphosphate" evidence="15">
    <location>
        <position position="617"/>
    </location>
</feature>
<dbReference type="SMART" id="SM00073">
    <property type="entry name" value="HPT"/>
    <property type="match status" value="1"/>
</dbReference>
<feature type="transmembrane region" description="Helical" evidence="17">
    <location>
        <begin position="121"/>
        <end position="139"/>
    </location>
</feature>
<dbReference type="EMBL" id="MQWB01000001">
    <property type="protein sequence ID" value="OZC01594.1"/>
    <property type="molecule type" value="Genomic_DNA"/>
</dbReference>
<feature type="region of interest" description="Disordered" evidence="16">
    <location>
        <begin position="682"/>
        <end position="708"/>
    </location>
</feature>
<dbReference type="Gene3D" id="3.30.565.10">
    <property type="entry name" value="Histidine kinase-like ATPase, C-terminal domain"/>
    <property type="match status" value="1"/>
</dbReference>
<feature type="domain" description="Histidine kinase" evidence="18">
    <location>
        <begin position="194"/>
        <end position="416"/>
    </location>
</feature>
<dbReference type="GO" id="GO:0005886">
    <property type="term" value="C:plasma membrane"/>
    <property type="evidence" value="ECO:0007669"/>
    <property type="project" value="UniProtKB-SubCell"/>
</dbReference>
<evidence type="ECO:0000256" key="15">
    <source>
        <dbReference type="PROSITE-ProRule" id="PRU00169"/>
    </source>
</evidence>
<dbReference type="SMART" id="SM00388">
    <property type="entry name" value="HisKA"/>
    <property type="match status" value="1"/>
</dbReference>
<dbReference type="SUPFAM" id="SSF55874">
    <property type="entry name" value="ATPase domain of HSP90 chaperone/DNA topoisomerase II/histidine kinase"/>
    <property type="match status" value="1"/>
</dbReference>
<evidence type="ECO:0000313" key="21">
    <source>
        <dbReference type="EMBL" id="OZC01594.1"/>
    </source>
</evidence>
<evidence type="ECO:0000256" key="8">
    <source>
        <dbReference type="ARBA" id="ARBA00022741"/>
    </source>
</evidence>
<dbReference type="PANTHER" id="PTHR45339:SF1">
    <property type="entry name" value="HYBRID SIGNAL TRANSDUCTION HISTIDINE KINASE J"/>
    <property type="match status" value="1"/>
</dbReference>
<dbReference type="SUPFAM" id="SSF47226">
    <property type="entry name" value="Histidine-containing phosphotransfer domain, HPT domain"/>
    <property type="match status" value="1"/>
</dbReference>
<evidence type="ECO:0000259" key="18">
    <source>
        <dbReference type="PROSITE" id="PS50109"/>
    </source>
</evidence>
<dbReference type="Proteomes" id="UP000216446">
    <property type="component" value="Unassembled WGS sequence"/>
</dbReference>
<dbReference type="Pfam" id="PF01627">
    <property type="entry name" value="Hpt"/>
    <property type="match status" value="1"/>
</dbReference>
<dbReference type="RefSeq" id="WP_094545213.1">
    <property type="nucleotide sequence ID" value="NZ_MQWB01000001.1"/>
</dbReference>
<feature type="domain" description="Response regulatory" evidence="19">
    <location>
        <begin position="568"/>
        <end position="683"/>
    </location>
</feature>
<dbReference type="SMART" id="SM00448">
    <property type="entry name" value="REC"/>
    <property type="match status" value="2"/>
</dbReference>
<dbReference type="PANTHER" id="PTHR45339">
    <property type="entry name" value="HYBRID SIGNAL TRANSDUCTION HISTIDINE KINASE J"/>
    <property type="match status" value="1"/>
</dbReference>
<dbReference type="SMART" id="SM00387">
    <property type="entry name" value="HATPase_c"/>
    <property type="match status" value="1"/>
</dbReference>
<dbReference type="PROSITE" id="PS50110">
    <property type="entry name" value="RESPONSE_REGULATORY"/>
    <property type="match status" value="2"/>
</dbReference>
<dbReference type="CDD" id="cd17546">
    <property type="entry name" value="REC_hyHK_CKI1_RcsC-like"/>
    <property type="match status" value="1"/>
</dbReference>
<evidence type="ECO:0000256" key="6">
    <source>
        <dbReference type="ARBA" id="ARBA00022679"/>
    </source>
</evidence>
<dbReference type="OrthoDB" id="9811889at2"/>
<dbReference type="Pfam" id="PF02518">
    <property type="entry name" value="HATPase_c"/>
    <property type="match status" value="1"/>
</dbReference>
<evidence type="ECO:0000259" key="20">
    <source>
        <dbReference type="PROSITE" id="PS50894"/>
    </source>
</evidence>
<dbReference type="FunFam" id="3.30.565.10:FF:000010">
    <property type="entry name" value="Sensor histidine kinase RcsC"/>
    <property type="match status" value="1"/>
</dbReference>
<dbReference type="InParanoid" id="A0A259TVI2"/>
<dbReference type="SUPFAM" id="SSF47384">
    <property type="entry name" value="Homodimeric domain of signal transducing histidine kinase"/>
    <property type="match status" value="1"/>
</dbReference>
<dbReference type="CDD" id="cd00082">
    <property type="entry name" value="HisKA"/>
    <property type="match status" value="1"/>
</dbReference>
<dbReference type="PROSITE" id="PS50109">
    <property type="entry name" value="HIS_KIN"/>
    <property type="match status" value="1"/>
</dbReference>
<dbReference type="Gene3D" id="3.40.50.2300">
    <property type="match status" value="2"/>
</dbReference>
<evidence type="ECO:0000256" key="9">
    <source>
        <dbReference type="ARBA" id="ARBA00022777"/>
    </source>
</evidence>
<dbReference type="SUPFAM" id="SSF52172">
    <property type="entry name" value="CheY-like"/>
    <property type="match status" value="2"/>
</dbReference>
<dbReference type="InterPro" id="IPR036097">
    <property type="entry name" value="HisK_dim/P_sf"/>
</dbReference>
<evidence type="ECO:0000256" key="3">
    <source>
        <dbReference type="ARBA" id="ARBA00012438"/>
    </source>
</evidence>
<evidence type="ECO:0000256" key="13">
    <source>
        <dbReference type="ARBA" id="ARBA00023136"/>
    </source>
</evidence>
<comment type="subcellular location">
    <subcellularLocation>
        <location evidence="2">Cell membrane</location>
        <topology evidence="2">Multi-pass membrane protein</topology>
    </subcellularLocation>
</comment>
<feature type="modified residue" description="Phosphohistidine" evidence="14">
    <location>
        <position position="767"/>
    </location>
</feature>
<feature type="modified residue" description="4-aspartylphosphate" evidence="15">
    <location>
        <position position="479"/>
    </location>
</feature>
<dbReference type="PRINTS" id="PR00344">
    <property type="entry name" value="BCTRLSENSOR"/>
</dbReference>
<sequence length="838" mass="88407">MQADSSATHSEPLKLYRTLLAVGGMVLIGFGLLYRLAEPGIVDPLAERTTLGLAAVLVVGLTFTSEWVRARALRFVYALFYAISAWQIYVATLNDFSISSALGILLVYFGCSAGMRTPRQLAGYSAVFVAAVAFALFSVDDPLVPRQTFLATLTALAVLGTFVLRSRLAVVKRLDASREEALAAVRAKSEFLATMSHEIRTPMNGVIGMTDLLATTHLTAEQQDYVNTIRASGDTLLAIINDVLDFSKIEAGRLELENAPFALRDGIDDALAVVARKAAEKGIELVAYVEPTVPDAFMGDTIRLRQILLNLLSNAVKFTDSGEIVVEVRRDGPLSGGRLPLDIRVTDTGIGIPEDRMPGLFESFSQVDSSTTRRYGGTGLGLAISRRLAELMGGSITAESTEGEGSTFVLRLHLDVREAAPEAPPLAAKVLLVDTHERARNALAATLRASGATVLPARNAEEAIAHLDGGARPDVALLDFQADGAPTAGSRDGFALARRLRIRLARLPLVLLSPVGSRAPEPGLFDAVLSRPTRRSRVLDVVSRLTRGAAPSPRQEQSAQSVAARGLSILIAEDNPVNRKVALGLLRRLGGTADVAHTGLEALHAMRDRAYDVVLMDVQMPEMDGLTATRRLRAEHEHQPYVIALTANALAGDAEACREAGMDAYLSKPVRLDHLADALARAPRTASPPPAPASGAAPPPARAPRLLPSPEAPAEMLMHLANNTGVEDPAFAAEVLDAFAGSAQSLLARLDDACVSADAAALASVAHALKSACATLGASDVADACVAAERATEDGWTPEAMAMAAEITESIGELAQVAAQAADDARAAAVTPASEFAA</sequence>
<dbReference type="FunCoup" id="A0A259TVI2">
    <property type="interactions" value="239"/>
</dbReference>
<keyword evidence="8" id="KW-0547">Nucleotide-binding</keyword>
<comment type="catalytic activity">
    <reaction evidence="1">
        <text>ATP + protein L-histidine = ADP + protein N-phospho-L-histidine.</text>
        <dbReference type="EC" id="2.7.13.3"/>
    </reaction>
</comment>
<dbReference type="InterPro" id="IPR036641">
    <property type="entry name" value="HPT_dom_sf"/>
</dbReference>
<evidence type="ECO:0000256" key="5">
    <source>
        <dbReference type="ARBA" id="ARBA00022553"/>
    </source>
</evidence>
<organism evidence="21 22">
    <name type="scientific">Rubricoccus marinus</name>
    <dbReference type="NCBI Taxonomy" id="716817"/>
    <lineage>
        <taxon>Bacteria</taxon>
        <taxon>Pseudomonadati</taxon>
        <taxon>Rhodothermota</taxon>
        <taxon>Rhodothermia</taxon>
        <taxon>Rhodothermales</taxon>
        <taxon>Rubricoccaceae</taxon>
        <taxon>Rubricoccus</taxon>
    </lineage>
</organism>
<feature type="domain" description="Response regulatory" evidence="19">
    <location>
        <begin position="429"/>
        <end position="546"/>
    </location>
</feature>
<evidence type="ECO:0000256" key="10">
    <source>
        <dbReference type="ARBA" id="ARBA00022840"/>
    </source>
</evidence>
<evidence type="ECO:0000256" key="17">
    <source>
        <dbReference type="SAM" id="Phobius"/>
    </source>
</evidence>
<evidence type="ECO:0000256" key="12">
    <source>
        <dbReference type="ARBA" id="ARBA00023012"/>
    </source>
</evidence>
<evidence type="ECO:0000256" key="11">
    <source>
        <dbReference type="ARBA" id="ARBA00022989"/>
    </source>
</evidence>
<dbReference type="InterPro" id="IPR008207">
    <property type="entry name" value="Sig_transdc_His_kin_Hpt_dom"/>
</dbReference>
<feature type="transmembrane region" description="Helical" evidence="17">
    <location>
        <begin position="15"/>
        <end position="37"/>
    </location>
</feature>
<protein>
    <recommendedName>
        <fullName evidence="3">histidine kinase</fullName>
        <ecNumber evidence="3">2.7.13.3</ecNumber>
    </recommendedName>
</protein>
<dbReference type="InterPro" id="IPR005467">
    <property type="entry name" value="His_kinase_dom"/>
</dbReference>
<dbReference type="InterPro" id="IPR003594">
    <property type="entry name" value="HATPase_dom"/>
</dbReference>
<evidence type="ECO:0000256" key="2">
    <source>
        <dbReference type="ARBA" id="ARBA00004651"/>
    </source>
</evidence>
<dbReference type="FunFam" id="1.10.287.130:FF:000003">
    <property type="entry name" value="Histidine kinase"/>
    <property type="match status" value="1"/>
</dbReference>
<dbReference type="Pfam" id="PF00072">
    <property type="entry name" value="Response_reg"/>
    <property type="match status" value="1"/>
</dbReference>
<keyword evidence="12" id="KW-0902">Two-component regulatory system</keyword>
<feature type="compositionally biased region" description="Pro residues" evidence="16">
    <location>
        <begin position="686"/>
        <end position="702"/>
    </location>
</feature>
<keyword evidence="7 17" id="KW-0812">Transmembrane</keyword>
<keyword evidence="10" id="KW-0067">ATP-binding</keyword>
<dbReference type="AlphaFoldDB" id="A0A259TVI2"/>
<keyword evidence="5 15" id="KW-0597">Phosphoprotein</keyword>
<dbReference type="CDD" id="cd16922">
    <property type="entry name" value="HATPase_EvgS-ArcB-TorS-like"/>
    <property type="match status" value="1"/>
</dbReference>
<dbReference type="InterPro" id="IPR003661">
    <property type="entry name" value="HisK_dim/P_dom"/>
</dbReference>